<comment type="caution">
    <text evidence="1">The sequence shown here is derived from an EMBL/GenBank/DDBJ whole genome shotgun (WGS) entry which is preliminary data.</text>
</comment>
<dbReference type="AlphaFoldDB" id="A0A918IT19"/>
<dbReference type="RefSeq" id="WP_189633569.1">
    <property type="nucleotide sequence ID" value="NZ_BMYQ01000004.1"/>
</dbReference>
<protein>
    <recommendedName>
        <fullName evidence="3">DUF3987 domain-containing protein</fullName>
    </recommendedName>
</protein>
<organism evidence="1 2">
    <name type="scientific">Gemmobacter lanyuensis</name>
    <dbReference type="NCBI Taxonomy" id="1054497"/>
    <lineage>
        <taxon>Bacteria</taxon>
        <taxon>Pseudomonadati</taxon>
        <taxon>Pseudomonadota</taxon>
        <taxon>Alphaproteobacteria</taxon>
        <taxon>Rhodobacterales</taxon>
        <taxon>Paracoccaceae</taxon>
        <taxon>Gemmobacter</taxon>
    </lineage>
</organism>
<accession>A0A918IT19</accession>
<evidence type="ECO:0008006" key="3">
    <source>
        <dbReference type="Google" id="ProtNLM"/>
    </source>
</evidence>
<dbReference type="Proteomes" id="UP000628984">
    <property type="component" value="Unassembled WGS sequence"/>
</dbReference>
<name>A0A918IT19_9RHOB</name>
<reference evidence="1" key="1">
    <citation type="journal article" date="2014" name="Int. J. Syst. Evol. Microbiol.">
        <title>Complete genome sequence of Corynebacterium casei LMG S-19264T (=DSM 44701T), isolated from a smear-ripened cheese.</title>
        <authorList>
            <consortium name="US DOE Joint Genome Institute (JGI-PGF)"/>
            <person name="Walter F."/>
            <person name="Albersmeier A."/>
            <person name="Kalinowski J."/>
            <person name="Ruckert C."/>
        </authorList>
    </citation>
    <scope>NUCLEOTIDE SEQUENCE</scope>
    <source>
        <strain evidence="1">KCTC 23714</strain>
    </source>
</reference>
<proteinExistence type="predicted"/>
<evidence type="ECO:0000313" key="2">
    <source>
        <dbReference type="Proteomes" id="UP000628984"/>
    </source>
</evidence>
<keyword evidence="2" id="KW-1185">Reference proteome</keyword>
<gene>
    <name evidence="1" type="ORF">GCM10011452_18560</name>
</gene>
<evidence type="ECO:0000313" key="1">
    <source>
        <dbReference type="EMBL" id="GGW30218.1"/>
    </source>
</evidence>
<dbReference type="EMBL" id="BMYQ01000004">
    <property type="protein sequence ID" value="GGW30218.1"/>
    <property type="molecule type" value="Genomic_DNA"/>
</dbReference>
<reference evidence="1" key="2">
    <citation type="submission" date="2020-09" db="EMBL/GenBank/DDBJ databases">
        <authorList>
            <person name="Sun Q."/>
            <person name="Kim S."/>
        </authorList>
    </citation>
    <scope>NUCLEOTIDE SEQUENCE</scope>
    <source>
        <strain evidence="1">KCTC 23714</strain>
    </source>
</reference>
<sequence>MADLTDFISLYGQGAAAHQGGRKKAATAEDGEFSEYVLPRPVLHESALHGMLGRMAEAACSNSEAVPASVAIHILARFAATLGRKAYIEIGDHRRHLRMFALIVGPTAKGRKGTSSEMPNRLFEAVERNLCPYGLLPLEKLTALSTGEGLIQKVRDPYSWTTGDKEHNDPGVLDKRLLCDISEFAGVLAQGRREGATLSTVLRDAFDGVMLTTPSATAFRRASDTHVCVVGSVPETEIVKSLNDIEKTNGFANRFPMFYSARTKIVPSPKPTDPMLMAQFAQHVSSALWEAASIGLVEMDDDAQSLWETTLYARIEDQTYPELIGSLLGRRSLHTMIFAALIALFDRKSKINADHLLAADAWMEYWEQTVLFVFSTAESNEKAIKDKALQDRLVKMIDELGGVKVSHSALAMKATNKYQRRDLTAVDVKRAMEALQRESPPRIHTETMTTAGRPANYYTLIDLYDASDE</sequence>